<name>A0A4Q9NRM5_9APHY</name>
<dbReference type="Proteomes" id="UP000292082">
    <property type="component" value="Unassembled WGS sequence"/>
</dbReference>
<organism evidence="1 2">
    <name type="scientific">Dichomitus squalens</name>
    <dbReference type="NCBI Taxonomy" id="114155"/>
    <lineage>
        <taxon>Eukaryota</taxon>
        <taxon>Fungi</taxon>
        <taxon>Dikarya</taxon>
        <taxon>Basidiomycota</taxon>
        <taxon>Agaricomycotina</taxon>
        <taxon>Agaricomycetes</taxon>
        <taxon>Polyporales</taxon>
        <taxon>Polyporaceae</taxon>
        <taxon>Dichomitus</taxon>
    </lineage>
</organism>
<proteinExistence type="predicted"/>
<sequence length="106" mass="11591">MNLPMLQPGTVWWNGQANGQNASPDDYVRPAVPNASVASTGLITASLDLHVPDFSTLRISDDSPDAIAFDVDFPFEDFKLVVDHMHESSLASERDFAVRFDPENAA</sequence>
<evidence type="ECO:0000313" key="2">
    <source>
        <dbReference type="Proteomes" id="UP000292082"/>
    </source>
</evidence>
<dbReference type="AlphaFoldDB" id="A0A4Q9NRM5"/>
<gene>
    <name evidence="1" type="ORF">BD310DRAFT_949874</name>
</gene>
<reference evidence="1 2" key="1">
    <citation type="submission" date="2019-01" db="EMBL/GenBank/DDBJ databases">
        <title>Draft genome sequences of three monokaryotic isolates of the white-rot basidiomycete fungus Dichomitus squalens.</title>
        <authorList>
            <consortium name="DOE Joint Genome Institute"/>
            <person name="Lopez S.C."/>
            <person name="Andreopoulos B."/>
            <person name="Pangilinan J."/>
            <person name="Lipzen A."/>
            <person name="Riley R."/>
            <person name="Ahrendt S."/>
            <person name="Ng V."/>
            <person name="Barry K."/>
            <person name="Daum C."/>
            <person name="Grigoriev I.V."/>
            <person name="Hilden K.S."/>
            <person name="Makela M.R."/>
            <person name="de Vries R.P."/>
        </authorList>
    </citation>
    <scope>NUCLEOTIDE SEQUENCE [LARGE SCALE GENOMIC DNA]</scope>
    <source>
        <strain evidence="1 2">CBS 464.89</strain>
    </source>
</reference>
<accession>A0A4Q9NRM5</accession>
<evidence type="ECO:0000313" key="1">
    <source>
        <dbReference type="EMBL" id="TBU56769.1"/>
    </source>
</evidence>
<keyword evidence="2" id="KW-1185">Reference proteome</keyword>
<protein>
    <submittedName>
        <fullName evidence="1">Uncharacterized protein</fullName>
    </submittedName>
</protein>
<dbReference type="EMBL" id="ML145146">
    <property type="protein sequence ID" value="TBU56769.1"/>
    <property type="molecule type" value="Genomic_DNA"/>
</dbReference>